<reference evidence="2 3" key="1">
    <citation type="submission" date="2015-09" db="EMBL/GenBank/DDBJ databases">
        <title>Draft genome of the parasitic nematode Teladorsagia circumcincta isolate WARC Sus (inbred).</title>
        <authorList>
            <person name="Mitreva M."/>
        </authorList>
    </citation>
    <scope>NUCLEOTIDE SEQUENCE [LARGE SCALE GENOMIC DNA]</scope>
    <source>
        <strain evidence="2 3">S</strain>
    </source>
</reference>
<organism evidence="2 3">
    <name type="scientific">Teladorsagia circumcincta</name>
    <name type="common">Brown stomach worm</name>
    <name type="synonym">Ostertagia circumcincta</name>
    <dbReference type="NCBI Taxonomy" id="45464"/>
    <lineage>
        <taxon>Eukaryota</taxon>
        <taxon>Metazoa</taxon>
        <taxon>Ecdysozoa</taxon>
        <taxon>Nematoda</taxon>
        <taxon>Chromadorea</taxon>
        <taxon>Rhabditida</taxon>
        <taxon>Rhabditina</taxon>
        <taxon>Rhabditomorpha</taxon>
        <taxon>Strongyloidea</taxon>
        <taxon>Trichostrongylidae</taxon>
        <taxon>Teladorsagia</taxon>
    </lineage>
</organism>
<sequence length="142" mass="16348">PQTMDRPRRNIHTGFSSVLRLSRTPFPSITSYIAISFFISFIAIANIMSVFKSQPEVSINTYFAILALIAKVVIKLTFKELTRQEEVIIRHGFLSFLMFSVVFLSVVAGAHHSHRVLPWLVWFGIIGFLTVLHDITYQRFKF</sequence>
<protein>
    <submittedName>
        <fullName evidence="2">Uncharacterized protein</fullName>
    </submittedName>
</protein>
<dbReference type="EMBL" id="KZ386810">
    <property type="protein sequence ID" value="PIO55340.1"/>
    <property type="molecule type" value="Genomic_DNA"/>
</dbReference>
<accession>A0A2G9TDA1</accession>
<dbReference type="AlphaFoldDB" id="A0A2G9TDA1"/>
<feature type="transmembrane region" description="Helical" evidence="1">
    <location>
        <begin position="29"/>
        <end position="51"/>
    </location>
</feature>
<keyword evidence="1" id="KW-1133">Transmembrane helix</keyword>
<feature type="transmembrane region" description="Helical" evidence="1">
    <location>
        <begin position="116"/>
        <end position="137"/>
    </location>
</feature>
<keyword evidence="1" id="KW-0812">Transmembrane</keyword>
<evidence type="ECO:0000313" key="2">
    <source>
        <dbReference type="EMBL" id="PIO55340.1"/>
    </source>
</evidence>
<feature type="transmembrane region" description="Helical" evidence="1">
    <location>
        <begin position="88"/>
        <end position="110"/>
    </location>
</feature>
<evidence type="ECO:0000256" key="1">
    <source>
        <dbReference type="SAM" id="Phobius"/>
    </source>
</evidence>
<dbReference type="OrthoDB" id="3824970at2759"/>
<keyword evidence="3" id="KW-1185">Reference proteome</keyword>
<gene>
    <name evidence="2" type="ORF">TELCIR_23274</name>
</gene>
<dbReference type="Proteomes" id="UP000230423">
    <property type="component" value="Unassembled WGS sequence"/>
</dbReference>
<evidence type="ECO:0000313" key="3">
    <source>
        <dbReference type="Proteomes" id="UP000230423"/>
    </source>
</evidence>
<feature type="non-terminal residue" evidence="2">
    <location>
        <position position="142"/>
    </location>
</feature>
<feature type="transmembrane region" description="Helical" evidence="1">
    <location>
        <begin position="57"/>
        <end position="76"/>
    </location>
</feature>
<name>A0A2G9TDA1_TELCI</name>
<feature type="non-terminal residue" evidence="2">
    <location>
        <position position="1"/>
    </location>
</feature>
<keyword evidence="1" id="KW-0472">Membrane</keyword>
<proteinExistence type="predicted"/>